<dbReference type="AlphaFoldDB" id="A0A4Y9VVM5"/>
<name>A0A4Y9VVM5_9PROT</name>
<dbReference type="Pfam" id="PF02321">
    <property type="entry name" value="OEP"/>
    <property type="match status" value="1"/>
</dbReference>
<dbReference type="PANTHER" id="PTHR30203">
    <property type="entry name" value="OUTER MEMBRANE CATION EFFLUX PROTEIN"/>
    <property type="match status" value="1"/>
</dbReference>
<sequence length="481" mass="53970">MHLISSKVRFQLMHTRLWLVCLPLALSACGFLEYIAKPIDQQALIHKIENKHPDSAQFKQYLADNNYTPSTFPITQWNLDELIYCALFFHPNLDVARAQWHAAETAQATAGARPLPTLSGNYGKSDNANGDISPYTYGLSIDIPVVTANKRSIRIENAQHLSESAKLEVAQTAWNLRAQVATTYYELQFNQAQLRALAQELAYRQDIVAMYQKRQDLGLASKVELSHAKLLLQTTNTDLNTQQQNKLVLTTKLASSLGLPLSVVQQMTFADAPNAEKIIESANPSLVANPQSTALLNRLDLRIALERYAVAEGKLKLEIAKQYPDITVSPSYTYEFGSQVWSLGLSSLMTILNKNKYAIAEANQLREVEAAQFESLQSRIISETHAAQAKLTQTQQSLADYKRLYTLQQDNTNRMQRLFAGGEIDRLELTMAKLEDLMSQKSLALANFQLYASINNLENTLQHPLNERGIQPNAFNAVRKD</sequence>
<comment type="caution">
    <text evidence="2">The sequence shown here is derived from an EMBL/GenBank/DDBJ whole genome shotgun (WGS) entry which is preliminary data.</text>
</comment>
<comment type="similarity">
    <text evidence="1">Belongs to the outer membrane factor (OMF) (TC 1.B.17) family.</text>
</comment>
<keyword evidence="3" id="KW-1185">Reference proteome</keyword>
<evidence type="ECO:0000313" key="2">
    <source>
        <dbReference type="EMBL" id="TFW73135.1"/>
    </source>
</evidence>
<gene>
    <name evidence="2" type="ORF">C3Y98_01945</name>
</gene>
<dbReference type="Gene3D" id="1.20.1600.10">
    <property type="entry name" value="Outer membrane efflux proteins (OEP)"/>
    <property type="match status" value="1"/>
</dbReference>
<dbReference type="Proteomes" id="UP000297706">
    <property type="component" value="Unassembled WGS sequence"/>
</dbReference>
<dbReference type="PROSITE" id="PS51257">
    <property type="entry name" value="PROKAR_LIPOPROTEIN"/>
    <property type="match status" value="1"/>
</dbReference>
<dbReference type="PANTHER" id="PTHR30203:SF24">
    <property type="entry name" value="BLR4935 PROTEIN"/>
    <property type="match status" value="1"/>
</dbReference>
<dbReference type="SUPFAM" id="SSF56954">
    <property type="entry name" value="Outer membrane efflux proteins (OEP)"/>
    <property type="match status" value="1"/>
</dbReference>
<protein>
    <submittedName>
        <fullName evidence="2">TolC family protein</fullName>
    </submittedName>
</protein>
<dbReference type="OrthoDB" id="9791261at2"/>
<dbReference type="InterPro" id="IPR010131">
    <property type="entry name" value="MdtP/NodT-like"/>
</dbReference>
<reference evidence="2 3" key="1">
    <citation type="submission" date="2018-02" db="EMBL/GenBank/DDBJ databases">
        <title>A novel lanthanide dependent methylotroph, Methylotenera sp. La3113.</title>
        <authorList>
            <person name="Lv H."/>
            <person name="Tani A."/>
        </authorList>
    </citation>
    <scope>NUCLEOTIDE SEQUENCE [LARGE SCALE GENOMIC DNA]</scope>
    <source>
        <strain evidence="2 3">La3113</strain>
    </source>
</reference>
<accession>A0A4Y9VVM5</accession>
<proteinExistence type="inferred from homology"/>
<evidence type="ECO:0000313" key="3">
    <source>
        <dbReference type="Proteomes" id="UP000297706"/>
    </source>
</evidence>
<dbReference type="GO" id="GO:0015562">
    <property type="term" value="F:efflux transmembrane transporter activity"/>
    <property type="evidence" value="ECO:0007669"/>
    <property type="project" value="InterPro"/>
</dbReference>
<evidence type="ECO:0000256" key="1">
    <source>
        <dbReference type="ARBA" id="ARBA00007613"/>
    </source>
</evidence>
<dbReference type="EMBL" id="PQVH01000002">
    <property type="protein sequence ID" value="TFW73135.1"/>
    <property type="molecule type" value="Genomic_DNA"/>
</dbReference>
<organism evidence="2 3">
    <name type="scientific">Methylotenera oryzisoli</name>
    <dbReference type="NCBI Taxonomy" id="2080758"/>
    <lineage>
        <taxon>Bacteria</taxon>
        <taxon>Pseudomonadati</taxon>
        <taxon>Pseudomonadota</taxon>
        <taxon>Betaproteobacteria</taxon>
        <taxon>Nitrosomonadales</taxon>
        <taxon>Methylophilaceae</taxon>
        <taxon>Methylotenera</taxon>
    </lineage>
</organism>
<dbReference type="InterPro" id="IPR003423">
    <property type="entry name" value="OMP_efflux"/>
</dbReference>